<sequence>MRCSDLSLLVGPHTNHDYLPLSDALLYMPAVLLRETREVVLEAEEGFTKPWRVQDQQREDTLLHLLELRRRKLAAVAQLMAELRQVDNQLLHITETKALDVANWRYQQRGLHRKMEKLHRGATALATCFAPVCSSPTDVSAADVDTGKSQGVATACPSWSHTQSVTQKELAQVRRILQVQLAQLEEEKYASAQRLETWHQLLSEVPWGGSASGDFSCAADTTGGEKDSTQHIRPSIATPSAAAAGMIYTPAHNPPPQPRSHYPERWRASEVAATSAPCTSTPGAPLHQQQQTPSLPSSPETDIAVTNRRSPHPSDAEVVLLQHALHNINGALRQRLLHAAAASLSSSSSQSPPTSHYAFAREAAAAADVNISGLPPLPDATPLRGSTSSNVLSPCPQQNPTHPGSVSVTAAAYVTQPAREQQQETSLLPRCAEATVPVTLEEGAAAAAAAAAGTAFHATEEAQRRVWRQSLQVREQEMKDSLNQLLYGTKTTSSSPSRERGSVGSLDDAGRPAASAMCSSIPTYQRSLESQ</sequence>
<feature type="compositionally biased region" description="Low complexity" evidence="1">
    <location>
        <begin position="285"/>
        <end position="299"/>
    </location>
</feature>
<keyword evidence="3" id="KW-1185">Reference proteome</keyword>
<name>A0AAW3AKU4_9TRYP</name>
<dbReference type="Proteomes" id="UP001500131">
    <property type="component" value="Unassembled WGS sequence"/>
</dbReference>
<feature type="compositionally biased region" description="Polar residues" evidence="1">
    <location>
        <begin position="517"/>
        <end position="531"/>
    </location>
</feature>
<dbReference type="EMBL" id="JBAMZK010000018">
    <property type="protein sequence ID" value="KAL0508494.1"/>
    <property type="molecule type" value="Genomic_DNA"/>
</dbReference>
<feature type="compositionally biased region" description="Polar residues" evidence="1">
    <location>
        <begin position="384"/>
        <end position="404"/>
    </location>
</feature>
<dbReference type="AlphaFoldDB" id="A0AAW3AKU4"/>
<organism evidence="2 3">
    <name type="scientific">Leishmania lindenbergi</name>
    <dbReference type="NCBI Taxonomy" id="651832"/>
    <lineage>
        <taxon>Eukaryota</taxon>
        <taxon>Discoba</taxon>
        <taxon>Euglenozoa</taxon>
        <taxon>Kinetoplastea</taxon>
        <taxon>Metakinetoplastina</taxon>
        <taxon>Trypanosomatida</taxon>
        <taxon>Trypanosomatidae</taxon>
        <taxon>Leishmaniinae</taxon>
        <taxon>Leishmania</taxon>
    </lineage>
</organism>
<proteinExistence type="predicted"/>
<comment type="caution">
    <text evidence="2">The sequence shown here is derived from an EMBL/GenBank/DDBJ whole genome shotgun (WGS) entry which is preliminary data.</text>
</comment>
<accession>A0AAW3AKU4</accession>
<feature type="region of interest" description="Disordered" evidence="1">
    <location>
        <begin position="376"/>
        <end position="404"/>
    </location>
</feature>
<protein>
    <submittedName>
        <fullName evidence="2">Uncharacterized protein</fullName>
    </submittedName>
</protein>
<evidence type="ECO:0000313" key="2">
    <source>
        <dbReference type="EMBL" id="KAL0508494.1"/>
    </source>
</evidence>
<gene>
    <name evidence="2" type="ORF">Q4I31_002644</name>
</gene>
<reference evidence="2 3" key="1">
    <citation type="submission" date="2024-02" db="EMBL/GenBank/DDBJ databases">
        <title>FIRST GENOME SEQUENCES OF Leishmania (Viannia) shawi, Leishmania (Viannia) lindenbergi AND Leishmania (Viannia) utingensis.</title>
        <authorList>
            <person name="Resadore F."/>
            <person name="Custodio M.G.F."/>
            <person name="Boite M.C."/>
            <person name="Cupolillo E."/>
            <person name="Ferreira G.E.M."/>
        </authorList>
    </citation>
    <scope>NUCLEOTIDE SEQUENCE [LARGE SCALE GENOMIC DNA]</scope>
    <source>
        <strain evidence="2 3">MHOM/BR/1966/M15733</strain>
    </source>
</reference>
<feature type="compositionally biased region" description="Polar residues" evidence="1">
    <location>
        <begin position="482"/>
        <end position="496"/>
    </location>
</feature>
<evidence type="ECO:0000313" key="3">
    <source>
        <dbReference type="Proteomes" id="UP001500131"/>
    </source>
</evidence>
<feature type="region of interest" description="Disordered" evidence="1">
    <location>
        <begin position="269"/>
        <end position="311"/>
    </location>
</feature>
<evidence type="ECO:0000256" key="1">
    <source>
        <dbReference type="SAM" id="MobiDB-lite"/>
    </source>
</evidence>
<feature type="region of interest" description="Disordered" evidence="1">
    <location>
        <begin position="482"/>
        <end position="531"/>
    </location>
</feature>